<organism evidence="1 2">
    <name type="scientific">Gossypium gossypioides</name>
    <name type="common">Mexican cotton</name>
    <name type="synonym">Selera gossypioides</name>
    <dbReference type="NCBI Taxonomy" id="34282"/>
    <lineage>
        <taxon>Eukaryota</taxon>
        <taxon>Viridiplantae</taxon>
        <taxon>Streptophyta</taxon>
        <taxon>Embryophyta</taxon>
        <taxon>Tracheophyta</taxon>
        <taxon>Spermatophyta</taxon>
        <taxon>Magnoliopsida</taxon>
        <taxon>eudicotyledons</taxon>
        <taxon>Gunneridae</taxon>
        <taxon>Pentapetalae</taxon>
        <taxon>rosids</taxon>
        <taxon>malvids</taxon>
        <taxon>Malvales</taxon>
        <taxon>Malvaceae</taxon>
        <taxon>Malvoideae</taxon>
        <taxon>Gossypium</taxon>
    </lineage>
</organism>
<gene>
    <name evidence="1" type="ORF">Gogos_018539</name>
</gene>
<comment type="caution">
    <text evidence="1">The sequence shown here is derived from an EMBL/GenBank/DDBJ whole genome shotgun (WGS) entry which is preliminary data.</text>
</comment>
<evidence type="ECO:0000313" key="2">
    <source>
        <dbReference type="Proteomes" id="UP000593579"/>
    </source>
</evidence>
<evidence type="ECO:0000313" key="1">
    <source>
        <dbReference type="EMBL" id="MBA0734639.1"/>
    </source>
</evidence>
<dbReference type="AlphaFoldDB" id="A0A7J9BF99"/>
<reference evidence="1 2" key="1">
    <citation type="journal article" date="2019" name="Genome Biol. Evol.">
        <title>Insights into the evolution of the New World diploid cottons (Gossypium, subgenus Houzingenia) based on genome sequencing.</title>
        <authorList>
            <person name="Grover C.E."/>
            <person name="Arick M.A. 2nd"/>
            <person name="Thrash A."/>
            <person name="Conover J.L."/>
            <person name="Sanders W.S."/>
            <person name="Peterson D.G."/>
            <person name="Frelichowski J.E."/>
            <person name="Scheffler J.A."/>
            <person name="Scheffler B.E."/>
            <person name="Wendel J.F."/>
        </authorList>
    </citation>
    <scope>NUCLEOTIDE SEQUENCE [LARGE SCALE GENOMIC DNA]</scope>
    <source>
        <strain evidence="1">5</strain>
        <tissue evidence="1">Leaf</tissue>
    </source>
</reference>
<keyword evidence="2" id="KW-1185">Reference proteome</keyword>
<name>A0A7J9BF99_GOSGO</name>
<dbReference type="EMBL" id="JABEZY010000002">
    <property type="protein sequence ID" value="MBA0734639.1"/>
    <property type="molecule type" value="Genomic_DNA"/>
</dbReference>
<dbReference type="Proteomes" id="UP000593579">
    <property type="component" value="Unassembled WGS sequence"/>
</dbReference>
<proteinExistence type="predicted"/>
<sequence>MTAQEIFFMSMVLKNRLSESRETCCEMENKIY</sequence>
<protein>
    <submittedName>
        <fullName evidence="1">Uncharacterized protein</fullName>
    </submittedName>
</protein>
<accession>A0A7J9BF99</accession>